<dbReference type="GO" id="GO:0005886">
    <property type="term" value="C:plasma membrane"/>
    <property type="evidence" value="ECO:0007669"/>
    <property type="project" value="UniProtKB-SubCell"/>
</dbReference>
<dbReference type="PANTHER" id="PTHR30561:SF6">
    <property type="entry name" value="SPERMIDINE EXPORT PROTEIN MDTI"/>
    <property type="match status" value="1"/>
</dbReference>
<dbReference type="Gene3D" id="1.10.3730.20">
    <property type="match status" value="1"/>
</dbReference>
<dbReference type="AlphaFoldDB" id="A0A4U8S1H2"/>
<dbReference type="Pfam" id="PF00893">
    <property type="entry name" value="Multi_Drug_Res"/>
    <property type="match status" value="1"/>
</dbReference>
<keyword evidence="5" id="KW-0997">Cell inner membrane</keyword>
<accession>A0A4U8S1H2</accession>
<keyword evidence="12" id="KW-1185">Reference proteome</keyword>
<comment type="similarity">
    <text evidence="9">Belongs to the drug/metabolite transporter (DMT) superfamily. Small multidrug resistance (SMR) (TC 2.A.7.1) family.</text>
</comment>
<dbReference type="InterPro" id="IPR037185">
    <property type="entry name" value="EmrE-like"/>
</dbReference>
<evidence type="ECO:0000256" key="10">
    <source>
        <dbReference type="SAM" id="Phobius"/>
    </source>
</evidence>
<reference evidence="11 12" key="1">
    <citation type="journal article" date="2014" name="Genome Announc.">
        <title>Draft genome sequences of eight enterohepatic helicobacter species isolated from both laboratory and wild rodents.</title>
        <authorList>
            <person name="Sheh A."/>
            <person name="Shen Z."/>
            <person name="Fox J.G."/>
        </authorList>
    </citation>
    <scope>NUCLEOTIDE SEQUENCE [LARGE SCALE GENOMIC DNA]</scope>
    <source>
        <strain evidence="11 12">MIT 98-6810</strain>
    </source>
</reference>
<evidence type="ECO:0000256" key="4">
    <source>
        <dbReference type="ARBA" id="ARBA00022475"/>
    </source>
</evidence>
<evidence type="ECO:0000256" key="5">
    <source>
        <dbReference type="ARBA" id="ARBA00022519"/>
    </source>
</evidence>
<feature type="transmembrane region" description="Helical" evidence="10">
    <location>
        <begin position="34"/>
        <end position="52"/>
    </location>
</feature>
<dbReference type="GO" id="GO:0015297">
    <property type="term" value="F:antiporter activity"/>
    <property type="evidence" value="ECO:0007669"/>
    <property type="project" value="TreeGrafter"/>
</dbReference>
<dbReference type="GO" id="GO:0015199">
    <property type="term" value="F:amino-acid betaine transmembrane transporter activity"/>
    <property type="evidence" value="ECO:0007669"/>
    <property type="project" value="TreeGrafter"/>
</dbReference>
<comment type="caution">
    <text evidence="11">The sequence shown here is derived from an EMBL/GenBank/DDBJ whole genome shotgun (WGS) entry which is preliminary data.</text>
</comment>
<keyword evidence="4" id="KW-1003">Cell membrane</keyword>
<dbReference type="OrthoDB" id="5465142at2"/>
<sequence>MSLALAYVVLSAILDVIANLFLKRSNVFTHRGYTIGCILMVWAAFSVLVLALEDMPLSVAYSTWGAVGIIGTILGGYIFFKEKLDTLGYIGVVMVVCGVILLHWE</sequence>
<dbReference type="GO" id="GO:0015220">
    <property type="term" value="F:choline transmembrane transporter activity"/>
    <property type="evidence" value="ECO:0007669"/>
    <property type="project" value="TreeGrafter"/>
</dbReference>
<comment type="subcellular location">
    <subcellularLocation>
        <location evidence="1">Cell inner membrane</location>
        <topology evidence="1">Multi-pass membrane protein</topology>
    </subcellularLocation>
    <subcellularLocation>
        <location evidence="9">Cell membrane</location>
        <topology evidence="9">Multi-pass membrane protein</topology>
    </subcellularLocation>
</comment>
<comment type="subunit">
    <text evidence="2">Forms a complex with MdtJ.</text>
</comment>
<keyword evidence="8 10" id="KW-0472">Membrane</keyword>
<feature type="transmembrane region" description="Helical" evidence="10">
    <location>
        <begin position="87"/>
        <end position="104"/>
    </location>
</feature>
<dbReference type="GO" id="GO:1903711">
    <property type="term" value="P:spermidine transmembrane transport"/>
    <property type="evidence" value="ECO:0007669"/>
    <property type="project" value="TreeGrafter"/>
</dbReference>
<dbReference type="PANTHER" id="PTHR30561">
    <property type="entry name" value="SMR FAMILY PROTON-DEPENDENT DRUG EFFLUX TRANSPORTER SUGE"/>
    <property type="match status" value="1"/>
</dbReference>
<feature type="transmembrane region" description="Helical" evidence="10">
    <location>
        <begin position="58"/>
        <end position="80"/>
    </location>
</feature>
<evidence type="ECO:0000256" key="6">
    <source>
        <dbReference type="ARBA" id="ARBA00022692"/>
    </source>
</evidence>
<dbReference type="EMBL" id="JRPF02000001">
    <property type="protein sequence ID" value="TLD79523.1"/>
    <property type="molecule type" value="Genomic_DNA"/>
</dbReference>
<name>A0A4U8S1H2_9HELI</name>
<organism evidence="11 12">
    <name type="scientific">Helicobacter typhlonius</name>
    <dbReference type="NCBI Taxonomy" id="76936"/>
    <lineage>
        <taxon>Bacteria</taxon>
        <taxon>Pseudomonadati</taxon>
        <taxon>Campylobacterota</taxon>
        <taxon>Epsilonproteobacteria</taxon>
        <taxon>Campylobacterales</taxon>
        <taxon>Helicobacteraceae</taxon>
        <taxon>Helicobacter</taxon>
    </lineage>
</organism>
<evidence type="ECO:0000313" key="11">
    <source>
        <dbReference type="EMBL" id="TLD79523.1"/>
    </source>
</evidence>
<gene>
    <name evidence="11" type="ORF">LS75_000860</name>
</gene>
<feature type="transmembrane region" description="Helical" evidence="10">
    <location>
        <begin position="6"/>
        <end position="22"/>
    </location>
</feature>
<keyword evidence="7 10" id="KW-1133">Transmembrane helix</keyword>
<dbReference type="GeneID" id="78150779"/>
<dbReference type="GO" id="GO:0031460">
    <property type="term" value="P:glycine betaine transport"/>
    <property type="evidence" value="ECO:0007669"/>
    <property type="project" value="TreeGrafter"/>
</dbReference>
<evidence type="ECO:0000256" key="8">
    <source>
        <dbReference type="ARBA" id="ARBA00023136"/>
    </source>
</evidence>
<evidence type="ECO:0000256" key="3">
    <source>
        <dbReference type="ARBA" id="ARBA00021114"/>
    </source>
</evidence>
<evidence type="ECO:0000256" key="9">
    <source>
        <dbReference type="RuleBase" id="RU003942"/>
    </source>
</evidence>
<protein>
    <recommendedName>
        <fullName evidence="3">Spermidine export protein MdtI</fullName>
    </recommendedName>
</protein>
<dbReference type="Proteomes" id="UP000029925">
    <property type="component" value="Unassembled WGS sequence"/>
</dbReference>
<evidence type="ECO:0000313" key="12">
    <source>
        <dbReference type="Proteomes" id="UP000029925"/>
    </source>
</evidence>
<keyword evidence="6 9" id="KW-0812">Transmembrane</keyword>
<proteinExistence type="inferred from homology"/>
<evidence type="ECO:0000256" key="1">
    <source>
        <dbReference type="ARBA" id="ARBA00004429"/>
    </source>
</evidence>
<evidence type="ECO:0000256" key="7">
    <source>
        <dbReference type="ARBA" id="ARBA00022989"/>
    </source>
</evidence>
<dbReference type="InterPro" id="IPR045324">
    <property type="entry name" value="Small_multidrug_res"/>
</dbReference>
<dbReference type="RefSeq" id="WP_034325519.1">
    <property type="nucleotide sequence ID" value="NZ_CAJTQN010000006.1"/>
</dbReference>
<dbReference type="SUPFAM" id="SSF103481">
    <property type="entry name" value="Multidrug resistance efflux transporter EmrE"/>
    <property type="match status" value="1"/>
</dbReference>
<evidence type="ECO:0000256" key="2">
    <source>
        <dbReference type="ARBA" id="ARBA00011359"/>
    </source>
</evidence>
<dbReference type="InterPro" id="IPR000390">
    <property type="entry name" value="Small_drug/metabolite_transptr"/>
</dbReference>
<dbReference type="STRING" id="76936.BN2458_PEG0474"/>